<comment type="caution">
    <text evidence="2">Lacks conserved residue(s) required for the propagation of feature annotation.</text>
</comment>
<dbReference type="Pfam" id="PF00084">
    <property type="entry name" value="Sushi"/>
    <property type="match status" value="1"/>
</dbReference>
<keyword evidence="2" id="KW-0768">Sushi</keyword>
<evidence type="ECO:0000256" key="1">
    <source>
        <dbReference type="ARBA" id="ARBA00023157"/>
    </source>
</evidence>
<dbReference type="InterPro" id="IPR000436">
    <property type="entry name" value="Sushi_SCR_CCP_dom"/>
</dbReference>
<keyword evidence="5" id="KW-1185">Reference proteome</keyword>
<keyword evidence="1" id="KW-1015">Disulfide bond</keyword>
<gene>
    <name evidence="4" type="ORF">DPMN_177688</name>
</gene>
<dbReference type="Gene3D" id="2.10.70.10">
    <property type="entry name" value="Complement Module, domain 1"/>
    <property type="match status" value="1"/>
</dbReference>
<name>A0A9D4ILV9_DREPO</name>
<reference evidence="4" key="1">
    <citation type="journal article" date="2019" name="bioRxiv">
        <title>The Genome of the Zebra Mussel, Dreissena polymorpha: A Resource for Invasive Species Research.</title>
        <authorList>
            <person name="McCartney M.A."/>
            <person name="Auch B."/>
            <person name="Kono T."/>
            <person name="Mallez S."/>
            <person name="Zhang Y."/>
            <person name="Obille A."/>
            <person name="Becker A."/>
            <person name="Abrahante J.E."/>
            <person name="Garbe J."/>
            <person name="Badalamenti J.P."/>
            <person name="Herman A."/>
            <person name="Mangelson H."/>
            <person name="Liachko I."/>
            <person name="Sullivan S."/>
            <person name="Sone E.D."/>
            <person name="Koren S."/>
            <person name="Silverstein K.A.T."/>
            <person name="Beckman K.B."/>
            <person name="Gohl D.M."/>
        </authorList>
    </citation>
    <scope>NUCLEOTIDE SEQUENCE</scope>
    <source>
        <strain evidence="4">Duluth1</strain>
        <tissue evidence="4">Whole animal</tissue>
    </source>
</reference>
<evidence type="ECO:0000313" key="4">
    <source>
        <dbReference type="EMBL" id="KAH3776268.1"/>
    </source>
</evidence>
<dbReference type="Proteomes" id="UP000828390">
    <property type="component" value="Unassembled WGS sequence"/>
</dbReference>
<dbReference type="SUPFAM" id="SSF57535">
    <property type="entry name" value="Complement control module/SCR domain"/>
    <property type="match status" value="1"/>
</dbReference>
<dbReference type="InterPro" id="IPR035976">
    <property type="entry name" value="Sushi/SCR/CCP_sf"/>
</dbReference>
<dbReference type="CDD" id="cd00033">
    <property type="entry name" value="CCP"/>
    <property type="match status" value="1"/>
</dbReference>
<dbReference type="AlphaFoldDB" id="A0A9D4ILV9"/>
<evidence type="ECO:0000313" key="5">
    <source>
        <dbReference type="Proteomes" id="UP000828390"/>
    </source>
</evidence>
<accession>A0A9D4ILV9</accession>
<organism evidence="4 5">
    <name type="scientific">Dreissena polymorpha</name>
    <name type="common">Zebra mussel</name>
    <name type="synonym">Mytilus polymorpha</name>
    <dbReference type="NCBI Taxonomy" id="45954"/>
    <lineage>
        <taxon>Eukaryota</taxon>
        <taxon>Metazoa</taxon>
        <taxon>Spiralia</taxon>
        <taxon>Lophotrochozoa</taxon>
        <taxon>Mollusca</taxon>
        <taxon>Bivalvia</taxon>
        <taxon>Autobranchia</taxon>
        <taxon>Heteroconchia</taxon>
        <taxon>Euheterodonta</taxon>
        <taxon>Imparidentia</taxon>
        <taxon>Neoheterodontei</taxon>
        <taxon>Myida</taxon>
        <taxon>Dreissenoidea</taxon>
        <taxon>Dreissenidae</taxon>
        <taxon>Dreissena</taxon>
    </lineage>
</organism>
<comment type="caution">
    <text evidence="4">The sequence shown here is derived from an EMBL/GenBank/DDBJ whole genome shotgun (WGS) entry which is preliminary data.</text>
</comment>
<evidence type="ECO:0000256" key="2">
    <source>
        <dbReference type="PROSITE-ProRule" id="PRU00302"/>
    </source>
</evidence>
<feature type="domain" description="Sushi" evidence="3">
    <location>
        <begin position="1"/>
        <end position="45"/>
    </location>
</feature>
<dbReference type="EMBL" id="JAIWYP010000009">
    <property type="protein sequence ID" value="KAH3776268.1"/>
    <property type="molecule type" value="Genomic_DNA"/>
</dbReference>
<protein>
    <recommendedName>
        <fullName evidence="3">Sushi domain-containing protein</fullName>
    </recommendedName>
</protein>
<reference evidence="4" key="2">
    <citation type="submission" date="2020-11" db="EMBL/GenBank/DDBJ databases">
        <authorList>
            <person name="McCartney M.A."/>
            <person name="Auch B."/>
            <person name="Kono T."/>
            <person name="Mallez S."/>
            <person name="Becker A."/>
            <person name="Gohl D.M."/>
            <person name="Silverstein K.A.T."/>
            <person name="Koren S."/>
            <person name="Bechman K.B."/>
            <person name="Herman A."/>
            <person name="Abrahante J.E."/>
            <person name="Garbe J."/>
        </authorList>
    </citation>
    <scope>NUCLEOTIDE SEQUENCE</scope>
    <source>
        <strain evidence="4">Duluth1</strain>
        <tissue evidence="4">Whole animal</tissue>
    </source>
</reference>
<proteinExistence type="predicted"/>
<sequence>MKTVNASLTFSCNEGFALSGADTITCELSGKWSSSPPEYSKKCMNSSLFEFIPY</sequence>
<evidence type="ECO:0000259" key="3">
    <source>
        <dbReference type="PROSITE" id="PS50923"/>
    </source>
</evidence>
<dbReference type="PROSITE" id="PS50923">
    <property type="entry name" value="SUSHI"/>
    <property type="match status" value="1"/>
</dbReference>